<feature type="compositionally biased region" description="Polar residues" evidence="1">
    <location>
        <begin position="19"/>
        <end position="37"/>
    </location>
</feature>
<dbReference type="EMBL" id="CH916371">
    <property type="protein sequence ID" value="EDV91765.1"/>
    <property type="molecule type" value="Genomic_DNA"/>
</dbReference>
<proteinExistence type="predicted"/>
<accession>B4JM04</accession>
<feature type="compositionally biased region" description="Polar residues" evidence="1">
    <location>
        <begin position="1"/>
        <end position="11"/>
    </location>
</feature>
<feature type="compositionally biased region" description="Polar residues" evidence="1">
    <location>
        <begin position="47"/>
        <end position="56"/>
    </location>
</feature>
<gene>
    <name evidence="2" type="primary">Dgri\GH24420</name>
    <name evidence="2" type="ORF">Dgri_GH24420</name>
</gene>
<dbReference type="AlphaFoldDB" id="B4JM04"/>
<evidence type="ECO:0000313" key="3">
    <source>
        <dbReference type="Proteomes" id="UP000001070"/>
    </source>
</evidence>
<sequence>MEKVSLWSSFKNGPHNPQAAGSKQRTAATNSGSQSSKLAAAAGANLQDKSNGNFAS</sequence>
<reference evidence="2 3" key="1">
    <citation type="journal article" date="2007" name="Nature">
        <title>Evolution of genes and genomes on the Drosophila phylogeny.</title>
        <authorList>
            <consortium name="Drosophila 12 Genomes Consortium"/>
            <person name="Clark A.G."/>
            <person name="Eisen M.B."/>
            <person name="Smith D.R."/>
            <person name="Bergman C.M."/>
            <person name="Oliver B."/>
            <person name="Markow T.A."/>
            <person name="Kaufman T.C."/>
            <person name="Kellis M."/>
            <person name="Gelbart W."/>
            <person name="Iyer V.N."/>
            <person name="Pollard D.A."/>
            <person name="Sackton T.B."/>
            <person name="Larracuente A.M."/>
            <person name="Singh N.D."/>
            <person name="Abad J.P."/>
            <person name="Abt D.N."/>
            <person name="Adryan B."/>
            <person name="Aguade M."/>
            <person name="Akashi H."/>
            <person name="Anderson W.W."/>
            <person name="Aquadro C.F."/>
            <person name="Ardell D.H."/>
            <person name="Arguello R."/>
            <person name="Artieri C.G."/>
            <person name="Barbash D.A."/>
            <person name="Barker D."/>
            <person name="Barsanti P."/>
            <person name="Batterham P."/>
            <person name="Batzoglou S."/>
            <person name="Begun D."/>
            <person name="Bhutkar A."/>
            <person name="Blanco E."/>
            <person name="Bosak S.A."/>
            <person name="Bradley R.K."/>
            <person name="Brand A.D."/>
            <person name="Brent M.R."/>
            <person name="Brooks A.N."/>
            <person name="Brown R.H."/>
            <person name="Butlin R.K."/>
            <person name="Caggese C."/>
            <person name="Calvi B.R."/>
            <person name="Bernardo de Carvalho A."/>
            <person name="Caspi A."/>
            <person name="Castrezana S."/>
            <person name="Celniker S.E."/>
            <person name="Chang J.L."/>
            <person name="Chapple C."/>
            <person name="Chatterji S."/>
            <person name="Chinwalla A."/>
            <person name="Civetta A."/>
            <person name="Clifton S.W."/>
            <person name="Comeron J.M."/>
            <person name="Costello J.C."/>
            <person name="Coyne J.A."/>
            <person name="Daub J."/>
            <person name="David R.G."/>
            <person name="Delcher A.L."/>
            <person name="Delehaunty K."/>
            <person name="Do C.B."/>
            <person name="Ebling H."/>
            <person name="Edwards K."/>
            <person name="Eickbush T."/>
            <person name="Evans J.D."/>
            <person name="Filipski A."/>
            <person name="Findeiss S."/>
            <person name="Freyhult E."/>
            <person name="Fulton L."/>
            <person name="Fulton R."/>
            <person name="Garcia A.C."/>
            <person name="Gardiner A."/>
            <person name="Garfield D.A."/>
            <person name="Garvin B.E."/>
            <person name="Gibson G."/>
            <person name="Gilbert D."/>
            <person name="Gnerre S."/>
            <person name="Godfrey J."/>
            <person name="Good R."/>
            <person name="Gotea V."/>
            <person name="Gravely B."/>
            <person name="Greenberg A.J."/>
            <person name="Griffiths-Jones S."/>
            <person name="Gross S."/>
            <person name="Guigo R."/>
            <person name="Gustafson E.A."/>
            <person name="Haerty W."/>
            <person name="Hahn M.W."/>
            <person name="Halligan D.L."/>
            <person name="Halpern A.L."/>
            <person name="Halter G.M."/>
            <person name="Han M.V."/>
            <person name="Heger A."/>
            <person name="Hillier L."/>
            <person name="Hinrichs A.S."/>
            <person name="Holmes I."/>
            <person name="Hoskins R.A."/>
            <person name="Hubisz M.J."/>
            <person name="Hultmark D."/>
            <person name="Huntley M.A."/>
            <person name="Jaffe D.B."/>
            <person name="Jagadeeshan S."/>
            <person name="Jeck W.R."/>
            <person name="Johnson J."/>
            <person name="Jones C.D."/>
            <person name="Jordan W.C."/>
            <person name="Karpen G.H."/>
            <person name="Kataoka E."/>
            <person name="Keightley P.D."/>
            <person name="Kheradpour P."/>
            <person name="Kirkness E.F."/>
            <person name="Koerich L.B."/>
            <person name="Kristiansen K."/>
            <person name="Kudrna D."/>
            <person name="Kulathinal R.J."/>
            <person name="Kumar S."/>
            <person name="Kwok R."/>
            <person name="Lander E."/>
            <person name="Langley C.H."/>
            <person name="Lapoint R."/>
            <person name="Lazzaro B.P."/>
            <person name="Lee S.J."/>
            <person name="Levesque L."/>
            <person name="Li R."/>
            <person name="Lin C.F."/>
            <person name="Lin M.F."/>
            <person name="Lindblad-Toh K."/>
            <person name="Llopart A."/>
            <person name="Long M."/>
            <person name="Low L."/>
            <person name="Lozovsky E."/>
            <person name="Lu J."/>
            <person name="Luo M."/>
            <person name="Machado C.A."/>
            <person name="Makalowski W."/>
            <person name="Marzo M."/>
            <person name="Matsuda M."/>
            <person name="Matzkin L."/>
            <person name="McAllister B."/>
            <person name="McBride C.S."/>
            <person name="McKernan B."/>
            <person name="McKernan K."/>
            <person name="Mendez-Lago M."/>
            <person name="Minx P."/>
            <person name="Mollenhauer M.U."/>
            <person name="Montooth K."/>
            <person name="Mount S.M."/>
            <person name="Mu X."/>
            <person name="Myers E."/>
            <person name="Negre B."/>
            <person name="Newfeld S."/>
            <person name="Nielsen R."/>
            <person name="Noor M.A."/>
            <person name="O'Grady P."/>
            <person name="Pachter L."/>
            <person name="Papaceit M."/>
            <person name="Parisi M.J."/>
            <person name="Parisi M."/>
            <person name="Parts L."/>
            <person name="Pedersen J.S."/>
            <person name="Pesole G."/>
            <person name="Phillippy A.M."/>
            <person name="Ponting C.P."/>
            <person name="Pop M."/>
            <person name="Porcelli D."/>
            <person name="Powell J.R."/>
            <person name="Prohaska S."/>
            <person name="Pruitt K."/>
            <person name="Puig M."/>
            <person name="Quesneville H."/>
            <person name="Ram K.R."/>
            <person name="Rand D."/>
            <person name="Rasmussen M.D."/>
            <person name="Reed L.K."/>
            <person name="Reenan R."/>
            <person name="Reily A."/>
            <person name="Remington K.A."/>
            <person name="Rieger T.T."/>
            <person name="Ritchie M.G."/>
            <person name="Robin C."/>
            <person name="Rogers Y.H."/>
            <person name="Rohde C."/>
            <person name="Rozas J."/>
            <person name="Rubenfield M.J."/>
            <person name="Ruiz A."/>
            <person name="Russo S."/>
            <person name="Salzberg S.L."/>
            <person name="Sanchez-Gracia A."/>
            <person name="Saranga D.J."/>
            <person name="Sato H."/>
            <person name="Schaeffer S.W."/>
            <person name="Schatz M.C."/>
            <person name="Schlenke T."/>
            <person name="Schwartz R."/>
            <person name="Segarra C."/>
            <person name="Singh R.S."/>
            <person name="Sirot L."/>
            <person name="Sirota M."/>
            <person name="Sisneros N.B."/>
            <person name="Smith C.D."/>
            <person name="Smith T.F."/>
            <person name="Spieth J."/>
            <person name="Stage D.E."/>
            <person name="Stark A."/>
            <person name="Stephan W."/>
            <person name="Strausberg R.L."/>
            <person name="Strempel S."/>
            <person name="Sturgill D."/>
            <person name="Sutton G."/>
            <person name="Sutton G.G."/>
            <person name="Tao W."/>
            <person name="Teichmann S."/>
            <person name="Tobari Y.N."/>
            <person name="Tomimura Y."/>
            <person name="Tsolas J.M."/>
            <person name="Valente V.L."/>
            <person name="Venter E."/>
            <person name="Venter J.C."/>
            <person name="Vicario S."/>
            <person name="Vieira F.G."/>
            <person name="Vilella A.J."/>
            <person name="Villasante A."/>
            <person name="Walenz B."/>
            <person name="Wang J."/>
            <person name="Wasserman M."/>
            <person name="Watts T."/>
            <person name="Wilson D."/>
            <person name="Wilson R.K."/>
            <person name="Wing R.A."/>
            <person name="Wolfner M.F."/>
            <person name="Wong A."/>
            <person name="Wong G.K."/>
            <person name="Wu C.I."/>
            <person name="Wu G."/>
            <person name="Yamamoto D."/>
            <person name="Yang H.P."/>
            <person name="Yang S.P."/>
            <person name="Yorke J.A."/>
            <person name="Yoshida K."/>
            <person name="Zdobnov E."/>
            <person name="Zhang P."/>
            <person name="Zhang Y."/>
            <person name="Zimin A.V."/>
            <person name="Baldwin J."/>
            <person name="Abdouelleil A."/>
            <person name="Abdulkadir J."/>
            <person name="Abebe A."/>
            <person name="Abera B."/>
            <person name="Abreu J."/>
            <person name="Acer S.C."/>
            <person name="Aftuck L."/>
            <person name="Alexander A."/>
            <person name="An P."/>
            <person name="Anderson E."/>
            <person name="Anderson S."/>
            <person name="Arachi H."/>
            <person name="Azer M."/>
            <person name="Bachantsang P."/>
            <person name="Barry A."/>
            <person name="Bayul T."/>
            <person name="Berlin A."/>
            <person name="Bessette D."/>
            <person name="Bloom T."/>
            <person name="Blye J."/>
            <person name="Boguslavskiy L."/>
            <person name="Bonnet C."/>
            <person name="Boukhgalter B."/>
            <person name="Bourzgui I."/>
            <person name="Brown A."/>
            <person name="Cahill P."/>
            <person name="Channer S."/>
            <person name="Cheshatsang Y."/>
            <person name="Chuda L."/>
            <person name="Citroen M."/>
            <person name="Collymore A."/>
            <person name="Cooke P."/>
            <person name="Costello M."/>
            <person name="D'Aco K."/>
            <person name="Daza R."/>
            <person name="De Haan G."/>
            <person name="DeGray S."/>
            <person name="DeMaso C."/>
            <person name="Dhargay N."/>
            <person name="Dooley K."/>
            <person name="Dooley E."/>
            <person name="Doricent M."/>
            <person name="Dorje P."/>
            <person name="Dorjee K."/>
            <person name="Dupes A."/>
            <person name="Elong R."/>
            <person name="Falk J."/>
            <person name="Farina A."/>
            <person name="Faro S."/>
            <person name="Ferguson D."/>
            <person name="Fisher S."/>
            <person name="Foley C.D."/>
            <person name="Franke A."/>
            <person name="Friedrich D."/>
            <person name="Gadbois L."/>
            <person name="Gearin G."/>
            <person name="Gearin C.R."/>
            <person name="Giannoukos G."/>
            <person name="Goode T."/>
            <person name="Graham J."/>
            <person name="Grandbois E."/>
            <person name="Grewal S."/>
            <person name="Gyaltsen K."/>
            <person name="Hafez N."/>
            <person name="Hagos B."/>
            <person name="Hall J."/>
            <person name="Henson C."/>
            <person name="Hollinger A."/>
            <person name="Honan T."/>
            <person name="Huard M.D."/>
            <person name="Hughes L."/>
            <person name="Hurhula B."/>
            <person name="Husby M.E."/>
            <person name="Kamat A."/>
            <person name="Kanga B."/>
            <person name="Kashin S."/>
            <person name="Khazanovich D."/>
            <person name="Kisner P."/>
            <person name="Lance K."/>
            <person name="Lara M."/>
            <person name="Lee W."/>
            <person name="Lennon N."/>
            <person name="Letendre F."/>
            <person name="LeVine R."/>
            <person name="Lipovsky A."/>
            <person name="Liu X."/>
            <person name="Liu J."/>
            <person name="Liu S."/>
            <person name="Lokyitsang T."/>
            <person name="Lokyitsang Y."/>
            <person name="Lubonja R."/>
            <person name="Lui A."/>
            <person name="MacDonald P."/>
            <person name="Magnisalis V."/>
            <person name="Maru K."/>
            <person name="Matthews C."/>
            <person name="McCusker W."/>
            <person name="McDonough S."/>
            <person name="Mehta T."/>
            <person name="Meldrim J."/>
            <person name="Meneus L."/>
            <person name="Mihai O."/>
            <person name="Mihalev A."/>
            <person name="Mihova T."/>
            <person name="Mittelman R."/>
            <person name="Mlenga V."/>
            <person name="Montmayeur A."/>
            <person name="Mulrain L."/>
            <person name="Navidi A."/>
            <person name="Naylor J."/>
            <person name="Negash T."/>
            <person name="Nguyen T."/>
            <person name="Nguyen N."/>
            <person name="Nicol R."/>
            <person name="Norbu C."/>
            <person name="Norbu N."/>
            <person name="Novod N."/>
            <person name="O'Neill B."/>
            <person name="Osman S."/>
            <person name="Markiewicz E."/>
            <person name="Oyono O.L."/>
            <person name="Patti C."/>
            <person name="Phunkhang P."/>
            <person name="Pierre F."/>
            <person name="Priest M."/>
            <person name="Raghuraman S."/>
            <person name="Rege F."/>
            <person name="Reyes R."/>
            <person name="Rise C."/>
            <person name="Rogov P."/>
            <person name="Ross K."/>
            <person name="Ryan E."/>
            <person name="Settipalli S."/>
            <person name="Shea T."/>
            <person name="Sherpa N."/>
            <person name="Shi L."/>
            <person name="Shih D."/>
            <person name="Sparrow T."/>
            <person name="Spaulding J."/>
            <person name="Stalker J."/>
            <person name="Stange-Thomann N."/>
            <person name="Stavropoulos S."/>
            <person name="Stone C."/>
            <person name="Strader C."/>
            <person name="Tesfaye S."/>
            <person name="Thomson T."/>
            <person name="Thoulutsang Y."/>
            <person name="Thoulutsang D."/>
            <person name="Topham K."/>
            <person name="Topping I."/>
            <person name="Tsamla T."/>
            <person name="Vassiliev H."/>
            <person name="Vo A."/>
            <person name="Wangchuk T."/>
            <person name="Wangdi T."/>
            <person name="Weiand M."/>
            <person name="Wilkinson J."/>
            <person name="Wilson A."/>
            <person name="Yadav S."/>
            <person name="Young G."/>
            <person name="Yu Q."/>
            <person name="Zembek L."/>
            <person name="Zhong D."/>
            <person name="Zimmer A."/>
            <person name="Zwirko Z."/>
            <person name="Jaffe D.B."/>
            <person name="Alvarez P."/>
            <person name="Brockman W."/>
            <person name="Butler J."/>
            <person name="Chin C."/>
            <person name="Gnerre S."/>
            <person name="Grabherr M."/>
            <person name="Kleber M."/>
            <person name="Mauceli E."/>
            <person name="MacCallum I."/>
        </authorList>
    </citation>
    <scope>NUCLEOTIDE SEQUENCE [LARGE SCALE GENOMIC DNA]</scope>
    <source>
        <strain evidence="3">Tucson 15287-2541.00</strain>
    </source>
</reference>
<keyword evidence="3" id="KW-1185">Reference proteome</keyword>
<feature type="region of interest" description="Disordered" evidence="1">
    <location>
        <begin position="1"/>
        <end position="56"/>
    </location>
</feature>
<dbReference type="InParanoid" id="B4JM04"/>
<name>B4JM04_DROGR</name>
<organism evidence="3">
    <name type="scientific">Drosophila grimshawi</name>
    <name type="common">Hawaiian fruit fly</name>
    <name type="synonym">Idiomyia grimshawi</name>
    <dbReference type="NCBI Taxonomy" id="7222"/>
    <lineage>
        <taxon>Eukaryota</taxon>
        <taxon>Metazoa</taxon>
        <taxon>Ecdysozoa</taxon>
        <taxon>Arthropoda</taxon>
        <taxon>Hexapoda</taxon>
        <taxon>Insecta</taxon>
        <taxon>Pterygota</taxon>
        <taxon>Neoptera</taxon>
        <taxon>Endopterygota</taxon>
        <taxon>Diptera</taxon>
        <taxon>Brachycera</taxon>
        <taxon>Muscomorpha</taxon>
        <taxon>Ephydroidea</taxon>
        <taxon>Drosophilidae</taxon>
        <taxon>Drosophila</taxon>
        <taxon>Hawaiian Drosophila</taxon>
    </lineage>
</organism>
<evidence type="ECO:0000313" key="2">
    <source>
        <dbReference type="EMBL" id="EDV91765.1"/>
    </source>
</evidence>
<protein>
    <submittedName>
        <fullName evidence="2">GH24420</fullName>
    </submittedName>
</protein>
<dbReference type="HOGENOM" id="CLU_3016377_0_0_1"/>
<dbReference type="Proteomes" id="UP000001070">
    <property type="component" value="Unassembled WGS sequence"/>
</dbReference>
<evidence type="ECO:0000256" key="1">
    <source>
        <dbReference type="SAM" id="MobiDB-lite"/>
    </source>
</evidence>